<keyword evidence="11" id="KW-1185">Reference proteome</keyword>
<comment type="similarity">
    <text evidence="2 9">Belongs to the thioester dehydratase family. FabZ subfamily.</text>
</comment>
<evidence type="ECO:0000313" key="10">
    <source>
        <dbReference type="EMBL" id="AGH16794.1"/>
    </source>
</evidence>
<dbReference type="InterPro" id="IPR010084">
    <property type="entry name" value="FabZ"/>
</dbReference>
<evidence type="ECO:0000256" key="5">
    <source>
        <dbReference type="ARBA" id="ARBA00022556"/>
    </source>
</evidence>
<dbReference type="PANTHER" id="PTHR30272:SF1">
    <property type="entry name" value="3-HYDROXYACYL-[ACYL-CARRIER-PROTEIN] DEHYDRATASE"/>
    <property type="match status" value="1"/>
</dbReference>
<organism evidence="10 11">
    <name type="scientific">Candidatus Liberibacter asiaticus str. gxpsy</name>
    <dbReference type="NCBI Taxonomy" id="1174529"/>
    <lineage>
        <taxon>Bacteria</taxon>
        <taxon>Pseudomonadati</taxon>
        <taxon>Pseudomonadota</taxon>
        <taxon>Alphaproteobacteria</taxon>
        <taxon>Hyphomicrobiales</taxon>
        <taxon>Rhizobiaceae</taxon>
        <taxon>Liberibacter</taxon>
    </lineage>
</organism>
<keyword evidence="3 9" id="KW-0963">Cytoplasm</keyword>
<evidence type="ECO:0000256" key="3">
    <source>
        <dbReference type="ARBA" id="ARBA00022490"/>
    </source>
</evidence>
<evidence type="ECO:0000256" key="1">
    <source>
        <dbReference type="ARBA" id="ARBA00004496"/>
    </source>
</evidence>
<dbReference type="NCBIfam" id="TIGR01750">
    <property type="entry name" value="fabZ"/>
    <property type="match status" value="1"/>
</dbReference>
<sequence length="161" mass="18327">MISDLACLDAKDIVELMRFLPHRYPFLLVDKVVNIQRDESAIGIKNVTFNEPHFMGHFPGRPVMPGVLILEGMAQTAGAICAIHNGFDQYAPPYLMSIDKARFRKPVFPGDRLEYHVNKVRNRVDLWKFQCCAKVENTVVAEAEICAMVMHEKKEKNESHG</sequence>
<comment type="function">
    <text evidence="8 9">Involved in unsaturated fatty acids biosynthesis. Catalyzes the dehydration of short chain beta-hydroxyacyl-ACPs and long chain saturated and unsaturated beta-hydroxyacyl-ACPs.</text>
</comment>
<evidence type="ECO:0000256" key="2">
    <source>
        <dbReference type="ARBA" id="ARBA00009174"/>
    </source>
</evidence>
<dbReference type="HAMAP" id="MF_00406">
    <property type="entry name" value="FabZ"/>
    <property type="match status" value="1"/>
</dbReference>
<protein>
    <recommendedName>
        <fullName evidence="9">3-hydroxyacyl-[acyl-carrier-protein] dehydratase FabZ</fullName>
        <ecNumber evidence="9">4.2.1.59</ecNumber>
    </recommendedName>
    <alternativeName>
        <fullName evidence="9">(3R)-hydroxymyristoyl-[acyl-carrier-protein] dehydratase</fullName>
        <shortName evidence="9">(3R)-hydroxymyristoyl-ACP dehydrase</shortName>
    </alternativeName>
    <alternativeName>
        <fullName evidence="9">Beta-hydroxyacyl-ACP dehydratase</fullName>
    </alternativeName>
</protein>
<reference evidence="10 11" key="1">
    <citation type="journal article" date="2013" name="Genome Announc.">
        <title>Complete Genome Sequence of a Chinese Strain of 'Candidatus Liberibacter asiaticus'.</title>
        <authorList>
            <person name="Lin H."/>
            <person name="Han C.S."/>
            <person name="Liu B."/>
            <person name="Lou B."/>
            <person name="Bai X."/>
            <person name="Deng C."/>
            <person name="Civerolo E.L."/>
            <person name="Gupta G."/>
        </authorList>
    </citation>
    <scope>NUCLEOTIDE SEQUENCE [LARGE SCALE GENOMIC DNA]</scope>
    <source>
        <strain evidence="11">gxpsy</strain>
    </source>
</reference>
<dbReference type="EMBL" id="CP004005">
    <property type="protein sequence ID" value="AGH16794.1"/>
    <property type="molecule type" value="Genomic_DNA"/>
</dbReference>
<dbReference type="GeneID" id="93076799"/>
<dbReference type="Gene3D" id="3.10.129.10">
    <property type="entry name" value="Hotdog Thioesterase"/>
    <property type="match status" value="1"/>
</dbReference>
<evidence type="ECO:0000256" key="6">
    <source>
        <dbReference type="ARBA" id="ARBA00023098"/>
    </source>
</evidence>
<dbReference type="NCBIfam" id="NF000582">
    <property type="entry name" value="PRK00006.1"/>
    <property type="match status" value="1"/>
</dbReference>
<dbReference type="InterPro" id="IPR013114">
    <property type="entry name" value="FabA_FabZ"/>
</dbReference>
<evidence type="ECO:0000256" key="8">
    <source>
        <dbReference type="ARBA" id="ARBA00025049"/>
    </source>
</evidence>
<keyword evidence="4 9" id="KW-0444">Lipid biosynthesis</keyword>
<feature type="active site" evidence="9">
    <location>
        <position position="57"/>
    </location>
</feature>
<dbReference type="PANTHER" id="PTHR30272">
    <property type="entry name" value="3-HYDROXYACYL-[ACYL-CARRIER-PROTEIN] DEHYDRATASE"/>
    <property type="match status" value="1"/>
</dbReference>
<evidence type="ECO:0000256" key="4">
    <source>
        <dbReference type="ARBA" id="ARBA00022516"/>
    </source>
</evidence>
<keyword evidence="5 9" id="KW-0441">Lipid A biosynthesis</keyword>
<comment type="subcellular location">
    <subcellularLocation>
        <location evidence="1 9">Cytoplasm</location>
    </subcellularLocation>
</comment>
<evidence type="ECO:0000256" key="7">
    <source>
        <dbReference type="ARBA" id="ARBA00023239"/>
    </source>
</evidence>
<dbReference type="Pfam" id="PF07977">
    <property type="entry name" value="FabA"/>
    <property type="match status" value="1"/>
</dbReference>
<accession>A0ABN4AZZ8</accession>
<dbReference type="EC" id="4.2.1.59" evidence="9"/>
<dbReference type="InterPro" id="IPR029069">
    <property type="entry name" value="HotDog_dom_sf"/>
</dbReference>
<dbReference type="Proteomes" id="UP000011820">
    <property type="component" value="Chromosome"/>
</dbReference>
<keyword evidence="6 9" id="KW-0443">Lipid metabolism</keyword>
<comment type="catalytic activity">
    <reaction evidence="9">
        <text>a (3R)-hydroxyacyl-[ACP] = a (2E)-enoyl-[ACP] + H2O</text>
        <dbReference type="Rhea" id="RHEA:13097"/>
        <dbReference type="Rhea" id="RHEA-COMP:9925"/>
        <dbReference type="Rhea" id="RHEA-COMP:9945"/>
        <dbReference type="ChEBI" id="CHEBI:15377"/>
        <dbReference type="ChEBI" id="CHEBI:78784"/>
        <dbReference type="ChEBI" id="CHEBI:78827"/>
        <dbReference type="EC" id="4.2.1.59"/>
    </reaction>
</comment>
<evidence type="ECO:0000313" key="11">
    <source>
        <dbReference type="Proteomes" id="UP000011820"/>
    </source>
</evidence>
<dbReference type="SUPFAM" id="SSF54637">
    <property type="entry name" value="Thioesterase/thiol ester dehydrase-isomerase"/>
    <property type="match status" value="1"/>
</dbReference>
<name>A0ABN4AZZ8_LIBAS</name>
<dbReference type="CDD" id="cd01288">
    <property type="entry name" value="FabZ"/>
    <property type="match status" value="1"/>
</dbReference>
<proteinExistence type="inferred from homology"/>
<evidence type="ECO:0000256" key="9">
    <source>
        <dbReference type="HAMAP-Rule" id="MF_00406"/>
    </source>
</evidence>
<keyword evidence="7 9" id="KW-0456">Lyase</keyword>
<gene>
    <name evidence="9" type="primary">fabZ</name>
    <name evidence="10" type="ORF">WSI_02120</name>
</gene>
<dbReference type="RefSeq" id="WP_015452391.1">
    <property type="nucleotide sequence ID" value="NC_020549.1"/>
</dbReference>